<keyword evidence="9 24" id="KW-0245">EGF-like domain</keyword>
<dbReference type="PANTHER" id="PTHR11219">
    <property type="entry name" value="TENEURIN AND N-ACETYLGLUCOSAMINE-1-PHOSPHODIESTER ALPHA-N-ACETYLGLUCOSAMINIDASE"/>
    <property type="match status" value="1"/>
</dbReference>
<dbReference type="Pfam" id="PF24329">
    <property type="entry name" value="FN-plug_TEN1-4"/>
    <property type="match status" value="1"/>
</dbReference>
<dbReference type="Gene3D" id="2.120.10.30">
    <property type="entry name" value="TolB, C-terminal domain"/>
    <property type="match status" value="2"/>
</dbReference>
<dbReference type="CDD" id="cd00054">
    <property type="entry name" value="EGF_CA"/>
    <property type="match status" value="1"/>
</dbReference>
<evidence type="ECO:0000256" key="2">
    <source>
        <dbReference type="ARBA" id="ARBA00004162"/>
    </source>
</evidence>
<keyword evidence="12" id="KW-0221">Differentiation</keyword>
<evidence type="ECO:0000256" key="8">
    <source>
        <dbReference type="ARBA" id="ARBA00022490"/>
    </source>
</evidence>
<feature type="region of interest" description="Disordered" evidence="25">
    <location>
        <begin position="1"/>
        <end position="97"/>
    </location>
</feature>
<dbReference type="PROSITE" id="PS51361">
    <property type="entry name" value="TENEURIN_N"/>
    <property type="match status" value="1"/>
</dbReference>
<evidence type="ECO:0000256" key="16">
    <source>
        <dbReference type="ARBA" id="ARBA00023180"/>
    </source>
</evidence>
<dbReference type="PROSITE" id="PS00022">
    <property type="entry name" value="EGF_1"/>
    <property type="match status" value="3"/>
</dbReference>
<dbReference type="GeneID" id="115937678"/>
<comment type="subcellular location">
    <subcellularLocation>
        <location evidence="2">Cell membrane</location>
        <topology evidence="2">Single-pass membrane protein</topology>
    </subcellularLocation>
    <subcellularLocation>
        <location evidence="3">Cell projection</location>
    </subcellularLocation>
    <subcellularLocation>
        <location evidence="4">Cytoplasm</location>
    </subcellularLocation>
    <subcellularLocation>
        <location evidence="1">Nucleus</location>
    </subcellularLocation>
</comment>
<dbReference type="GO" id="GO:0007165">
    <property type="term" value="P:signal transduction"/>
    <property type="evidence" value="ECO:0007669"/>
    <property type="project" value="InterPro"/>
</dbReference>
<keyword evidence="28" id="KW-1185">Reference proteome</keyword>
<keyword evidence="14" id="KW-0472">Membrane</keyword>
<sequence>MDTHDPPRPLPPGCSRVALGPGRGCGRGDHPGGLQNHPRLRTPPPPLSHAHTPNQHHAASINSLNRGNFTPRSNPSPAPTDPSLSGEPPAGSAQEPAHAQDNWLLNSNIPLETRLLLWKSVDNCPSNCYGNGDCISGTCHCFLGFLGPDCGRASCPVLCSGNGQYVKGRCLCHSGWKGAECDVPTSQCIDVACSSHGTCIMGTCICNPGYKGESCEEVDCMDPTCSGRGVCVRGECHCSVGWGGTNCETPRATCLDQCSGHGTFLPDTGLCSCDPGWTGHDCSIEGCPGLCNGNGRCTLDLNGWHCVCQLGWRGAGCDTSMETACGDSKDNDGDGLLDCMDPDCCLQPLCHVNPLCLGSPDPLDIIQETQAPTSQQNLHSFYDRIKFLVGRDSTHIIPGENPFDGGFDLVTNGGISIILRFERAPFITQEHTLWLPWDRFFVMETIIMRHEENEIPSCDLSNFARPNPVVSPSPLTSFARSCAEKGPIVPEIQALQEEIAISGSKMRLSYLSSRTPGYKSVLRISLTHPTIPFNLMKVHLMVAVEGRLFRKWFAAAPDLSYYFIWDKTDVYNQKVFGLSEAFVSVGYEYESCPDLILWEKRTAVLQGYEIDASKLGGWNLDKHHALNIQSGILHKGNGENQFVSQQPPVIGSIMGNGRRRSISCPSCNGLADGNKLLAPVALTCGSDGSLYVGDFNYIRRIFPSGNVTNILELRNKDFRHSHSPAHKYYLTTDPMSGAVFLSDTNSRRVFKIKSTVVVKDLVKNSEVVAGTGDQCLPFDDTRCGDGGKATEATLTNPRGITVDKSGLIYFVDGTMIRRIDQNGVISTLLGSNDLTSARPLSCDSVMDISQVRLEWPTDLAINPMDNSLYVLDNNVVLQISENHQVRIVAGRPMHCQVPGIDHFLLSKVAIHATLESAAALAVSHNGVLYIAETDEKKTNRIRQVTTSGEISLVAGAPSGCDCKNDANCDCFSGDAGYAKDAKLNTPSSLAVCANGELYVADLGNIRIRFIRKNKPFLNTQNMYELSSPIDQELYLFDTSGKHLYTQSLPTGDYLYNFTYTGDGDVTLITDNNGNMVNVRRDSTGMPLWLVVPDGQVYWVTMGTNSALKSVTTQGHELAMMTYHGNSGLLATKSNENGWTTFYE</sequence>
<evidence type="ECO:0000256" key="10">
    <source>
        <dbReference type="ARBA" id="ARBA00022692"/>
    </source>
</evidence>
<dbReference type="GO" id="GO:0050839">
    <property type="term" value="F:cell adhesion molecule binding"/>
    <property type="evidence" value="ECO:0007669"/>
    <property type="project" value="TreeGrafter"/>
</dbReference>
<dbReference type="FunFam" id="2.10.25.10:FF:000013">
    <property type="entry name" value="Teneurin transmembrane protein 4"/>
    <property type="match status" value="1"/>
</dbReference>
<dbReference type="Pfam" id="PF06484">
    <property type="entry name" value="Ten_N"/>
    <property type="match status" value="1"/>
</dbReference>
<comment type="subunit">
    <text evidence="19">Homodimer; disulfide-linked. May also form heterodimer with either TENM1 or TENM2 or TENM3.</text>
</comment>
<dbReference type="AlphaFoldDB" id="A0A7F8Q674"/>
<dbReference type="FunFam" id="2.10.25.10:FF:000026">
    <property type="entry name" value="Teneurin transmembrane protein 2"/>
    <property type="match status" value="1"/>
</dbReference>
<dbReference type="SUPFAM" id="SSF101898">
    <property type="entry name" value="NHL repeat"/>
    <property type="match status" value="1"/>
</dbReference>
<keyword evidence="17" id="KW-0539">Nucleus</keyword>
<evidence type="ECO:0000256" key="7">
    <source>
        <dbReference type="ARBA" id="ARBA00022475"/>
    </source>
</evidence>
<evidence type="ECO:0000256" key="6">
    <source>
        <dbReference type="ARBA" id="ARBA00022473"/>
    </source>
</evidence>
<dbReference type="Proteomes" id="UP000245341">
    <property type="component" value="Unplaced"/>
</dbReference>
<dbReference type="SUPFAM" id="SSF82171">
    <property type="entry name" value="DPP6 N-terminal domain-like"/>
    <property type="match status" value="1"/>
</dbReference>
<keyword evidence="7" id="KW-1003">Cell membrane</keyword>
<dbReference type="FunFam" id="2.10.25.10:FF:000132">
    <property type="entry name" value="Teneurin transmembrane protein 4"/>
    <property type="match status" value="1"/>
</dbReference>
<dbReference type="InterPro" id="IPR057627">
    <property type="entry name" value="FN-plug_TEN1-4"/>
</dbReference>
<name>A0A7F8Q674_LEPWE</name>
<dbReference type="Pfam" id="PF25021">
    <property type="entry name" value="TEN_NHL"/>
    <property type="match status" value="1"/>
</dbReference>
<evidence type="ECO:0000259" key="26">
    <source>
        <dbReference type="PROSITE" id="PS50026"/>
    </source>
</evidence>
<evidence type="ECO:0000256" key="1">
    <source>
        <dbReference type="ARBA" id="ARBA00004123"/>
    </source>
</evidence>
<keyword evidence="18" id="KW-0966">Cell projection</keyword>
<keyword evidence="13" id="KW-1133">Transmembrane helix</keyword>
<evidence type="ECO:0000256" key="9">
    <source>
        <dbReference type="ARBA" id="ARBA00022536"/>
    </source>
</evidence>
<comment type="similarity">
    <text evidence="5">Belongs to the tenascin family. Teneurin subfamily.</text>
</comment>
<dbReference type="Pfam" id="PF25020">
    <property type="entry name" value="TTR_TEN1-4"/>
    <property type="match status" value="1"/>
</dbReference>
<dbReference type="Gene3D" id="2.10.25.10">
    <property type="entry name" value="Laminin"/>
    <property type="match status" value="6"/>
</dbReference>
<dbReference type="InterPro" id="IPR051216">
    <property type="entry name" value="Teneurin"/>
</dbReference>
<dbReference type="GO" id="GO:0005634">
    <property type="term" value="C:nucleus"/>
    <property type="evidence" value="ECO:0007669"/>
    <property type="project" value="UniProtKB-SubCell"/>
</dbReference>
<keyword evidence="6" id="KW-0217">Developmental protein</keyword>
<evidence type="ECO:0000256" key="11">
    <source>
        <dbReference type="ARBA" id="ARBA00022737"/>
    </source>
</evidence>
<dbReference type="SUPFAM" id="SSF57196">
    <property type="entry name" value="EGF/Laminin"/>
    <property type="match status" value="2"/>
</dbReference>
<evidence type="ECO:0000256" key="4">
    <source>
        <dbReference type="ARBA" id="ARBA00004496"/>
    </source>
</evidence>
<dbReference type="GO" id="GO:0009653">
    <property type="term" value="P:anatomical structure morphogenesis"/>
    <property type="evidence" value="ECO:0007669"/>
    <property type="project" value="UniProtKB-ARBA"/>
</dbReference>
<evidence type="ECO:0000256" key="5">
    <source>
        <dbReference type="ARBA" id="ARBA00009385"/>
    </source>
</evidence>
<keyword evidence="8" id="KW-0963">Cytoplasm</keyword>
<dbReference type="SMART" id="SM00181">
    <property type="entry name" value="EGF"/>
    <property type="match status" value="6"/>
</dbReference>
<dbReference type="FunFam" id="2.120.10.30:FF:000005">
    <property type="entry name" value="Teneurin transmembrane protein 4"/>
    <property type="match status" value="1"/>
</dbReference>
<evidence type="ECO:0000256" key="22">
    <source>
        <dbReference type="ARBA" id="ARBA00081434"/>
    </source>
</evidence>
<evidence type="ECO:0000256" key="25">
    <source>
        <dbReference type="SAM" id="MobiDB-lite"/>
    </source>
</evidence>
<evidence type="ECO:0000256" key="15">
    <source>
        <dbReference type="ARBA" id="ARBA00023157"/>
    </source>
</evidence>
<dbReference type="GO" id="GO:0048666">
    <property type="term" value="P:neuron development"/>
    <property type="evidence" value="ECO:0007669"/>
    <property type="project" value="TreeGrafter"/>
</dbReference>
<dbReference type="PROSITE" id="PS01186">
    <property type="entry name" value="EGF_2"/>
    <property type="match status" value="3"/>
</dbReference>
<evidence type="ECO:0000256" key="23">
    <source>
        <dbReference type="ARBA" id="ARBA00083959"/>
    </source>
</evidence>
<keyword evidence="16" id="KW-0325">Glycoprotein</keyword>
<protein>
    <recommendedName>
        <fullName evidence="20">Teneurin-4</fullName>
    </recommendedName>
    <alternativeName>
        <fullName evidence="22">Protein Odd Oz/ten-m homolog 4</fullName>
    </alternativeName>
    <alternativeName>
        <fullName evidence="21">Tenascin-M4</fullName>
    </alternativeName>
    <alternativeName>
        <fullName evidence="23">Teneurin transmembrane protein 4</fullName>
    </alternativeName>
</protein>
<dbReference type="GO" id="GO:0007157">
    <property type="term" value="P:heterophilic cell-cell adhesion via plasma membrane cell adhesion molecules"/>
    <property type="evidence" value="ECO:0007669"/>
    <property type="project" value="TreeGrafter"/>
</dbReference>
<dbReference type="PANTHER" id="PTHR11219:SF9">
    <property type="entry name" value="TENEURIN-4"/>
    <property type="match status" value="1"/>
</dbReference>
<evidence type="ECO:0000256" key="20">
    <source>
        <dbReference type="ARBA" id="ARBA00068162"/>
    </source>
</evidence>
<dbReference type="KEGG" id="lww:115937678"/>
<dbReference type="FunFam" id="2.120.10.30:FF:000006">
    <property type="entry name" value="Teneurin transmembrane protein 4"/>
    <property type="match status" value="1"/>
</dbReference>
<comment type="caution">
    <text evidence="24">Lacks conserved residue(s) required for the propagation of feature annotation.</text>
</comment>
<dbReference type="GO" id="GO:0005886">
    <property type="term" value="C:plasma membrane"/>
    <property type="evidence" value="ECO:0007669"/>
    <property type="project" value="UniProtKB-SubCell"/>
</dbReference>
<reference evidence="29" key="1">
    <citation type="submission" date="2025-08" db="UniProtKB">
        <authorList>
            <consortium name="RefSeq"/>
        </authorList>
    </citation>
    <scope>IDENTIFICATION</scope>
    <source>
        <tissue evidence="29">Liver</tissue>
    </source>
</reference>
<dbReference type="InterPro" id="IPR056823">
    <property type="entry name" value="TEN-like_YD-shell"/>
</dbReference>
<dbReference type="PROSITE" id="PS50026">
    <property type="entry name" value="EGF_3"/>
    <property type="match status" value="1"/>
</dbReference>
<dbReference type="InterPro" id="IPR011042">
    <property type="entry name" value="6-blade_b-propeller_TolB-like"/>
</dbReference>
<evidence type="ECO:0000313" key="28">
    <source>
        <dbReference type="Proteomes" id="UP000245341"/>
    </source>
</evidence>
<evidence type="ECO:0000256" key="21">
    <source>
        <dbReference type="ARBA" id="ARBA00077039"/>
    </source>
</evidence>
<dbReference type="RefSeq" id="XP_030876026.1">
    <property type="nucleotide sequence ID" value="XM_031020166.1"/>
</dbReference>
<evidence type="ECO:0000256" key="18">
    <source>
        <dbReference type="ARBA" id="ARBA00023273"/>
    </source>
</evidence>
<evidence type="ECO:0000259" key="27">
    <source>
        <dbReference type="PROSITE" id="PS51361"/>
    </source>
</evidence>
<keyword evidence="11" id="KW-0677">Repeat</keyword>
<evidence type="ECO:0000313" key="29">
    <source>
        <dbReference type="RefSeq" id="XP_030876026.1"/>
    </source>
</evidence>
<dbReference type="OrthoDB" id="442731at2759"/>
<evidence type="ECO:0000256" key="19">
    <source>
        <dbReference type="ARBA" id="ARBA00063448"/>
    </source>
</evidence>
<keyword evidence="10" id="KW-0812">Transmembrane</keyword>
<dbReference type="Pfam" id="PF25023">
    <property type="entry name" value="TEN_YD-shell"/>
    <property type="match status" value="1"/>
</dbReference>
<dbReference type="InterPro" id="IPR009471">
    <property type="entry name" value="Ten_N"/>
</dbReference>
<evidence type="ECO:0000256" key="12">
    <source>
        <dbReference type="ARBA" id="ARBA00022782"/>
    </source>
</evidence>
<feature type="domain" description="Teneurin N-terminal" evidence="27">
    <location>
        <begin position="1"/>
        <end position="114"/>
    </location>
</feature>
<organism evidence="28 29">
    <name type="scientific">Leptonychotes weddellii</name>
    <name type="common">Weddell seal</name>
    <name type="synonym">Otaria weddellii</name>
    <dbReference type="NCBI Taxonomy" id="9713"/>
    <lineage>
        <taxon>Eukaryota</taxon>
        <taxon>Metazoa</taxon>
        <taxon>Chordata</taxon>
        <taxon>Craniata</taxon>
        <taxon>Vertebrata</taxon>
        <taxon>Euteleostomi</taxon>
        <taxon>Mammalia</taxon>
        <taxon>Eutheria</taxon>
        <taxon>Laurasiatheria</taxon>
        <taxon>Carnivora</taxon>
        <taxon>Caniformia</taxon>
        <taxon>Pinnipedia</taxon>
        <taxon>Phocidae</taxon>
        <taxon>Monachinae</taxon>
        <taxon>Lobodontini</taxon>
        <taxon>Leptonychotes</taxon>
    </lineage>
</organism>
<dbReference type="GO" id="GO:0042803">
    <property type="term" value="F:protein homodimerization activity"/>
    <property type="evidence" value="ECO:0007669"/>
    <property type="project" value="TreeGrafter"/>
</dbReference>
<accession>A0A7F8Q674</accession>
<feature type="disulfide bond" evidence="24">
    <location>
        <begin position="308"/>
        <end position="317"/>
    </location>
</feature>
<dbReference type="GO" id="GO:0043005">
    <property type="term" value="C:neuron projection"/>
    <property type="evidence" value="ECO:0007669"/>
    <property type="project" value="TreeGrafter"/>
</dbReference>
<dbReference type="InterPro" id="IPR000742">
    <property type="entry name" value="EGF"/>
</dbReference>
<evidence type="ECO:0000256" key="3">
    <source>
        <dbReference type="ARBA" id="ARBA00004316"/>
    </source>
</evidence>
<gene>
    <name evidence="29" type="primary">LOC115937678</name>
</gene>
<dbReference type="FunFam" id="2.10.25.10:FF:000016">
    <property type="entry name" value="Teneurin transmembrane protein 2"/>
    <property type="match status" value="1"/>
</dbReference>
<feature type="compositionally biased region" description="Polar residues" evidence="25">
    <location>
        <begin position="51"/>
        <end position="73"/>
    </location>
</feature>
<evidence type="ECO:0000256" key="24">
    <source>
        <dbReference type="PROSITE-ProRule" id="PRU00076"/>
    </source>
</evidence>
<evidence type="ECO:0000256" key="13">
    <source>
        <dbReference type="ARBA" id="ARBA00022989"/>
    </source>
</evidence>
<dbReference type="FunFam" id="2.10.25.10:FF:000021">
    <property type="entry name" value="Teneurin transmembrane protein 2"/>
    <property type="match status" value="1"/>
</dbReference>
<evidence type="ECO:0000256" key="14">
    <source>
        <dbReference type="ARBA" id="ARBA00023136"/>
    </source>
</evidence>
<feature type="disulfide bond" evidence="24">
    <location>
        <begin position="287"/>
        <end position="297"/>
    </location>
</feature>
<dbReference type="GO" id="GO:0005737">
    <property type="term" value="C:cytoplasm"/>
    <property type="evidence" value="ECO:0007669"/>
    <property type="project" value="UniProtKB-SubCell"/>
</dbReference>
<dbReference type="GO" id="GO:0046982">
    <property type="term" value="F:protein heterodimerization activity"/>
    <property type="evidence" value="ECO:0007669"/>
    <property type="project" value="TreeGrafter"/>
</dbReference>
<dbReference type="InterPro" id="IPR056820">
    <property type="entry name" value="TEN_TTR-like"/>
</dbReference>
<proteinExistence type="inferred from homology"/>
<keyword evidence="15 24" id="KW-1015">Disulfide bond</keyword>
<dbReference type="Pfam" id="PF25024">
    <property type="entry name" value="EGF_TEN"/>
    <property type="match status" value="1"/>
</dbReference>
<dbReference type="InterPro" id="IPR056822">
    <property type="entry name" value="TEN_NHL"/>
</dbReference>
<feature type="domain" description="EGF-like" evidence="26">
    <location>
        <begin position="283"/>
        <end position="318"/>
    </location>
</feature>
<evidence type="ECO:0000256" key="17">
    <source>
        <dbReference type="ARBA" id="ARBA00023242"/>
    </source>
</evidence>